<keyword evidence="8" id="KW-0472">Membrane</keyword>
<dbReference type="AlphaFoldDB" id="A0A226CZI1"/>
<accession>A0A226CZI1</accession>
<evidence type="ECO:0000313" key="11">
    <source>
        <dbReference type="Proteomes" id="UP000198287"/>
    </source>
</evidence>
<feature type="domain" description="Peptidase S8/S53" evidence="9">
    <location>
        <begin position="199"/>
        <end position="463"/>
    </location>
</feature>
<dbReference type="SUPFAM" id="SSF52743">
    <property type="entry name" value="Subtilisin-like"/>
    <property type="match status" value="1"/>
</dbReference>
<keyword evidence="3 5" id="KW-0378">Hydrolase</keyword>
<dbReference type="GO" id="GO:0004252">
    <property type="term" value="F:serine-type endopeptidase activity"/>
    <property type="evidence" value="ECO:0007669"/>
    <property type="project" value="UniProtKB-UniRule"/>
</dbReference>
<dbReference type="GO" id="GO:0006508">
    <property type="term" value="P:proteolysis"/>
    <property type="evidence" value="ECO:0007669"/>
    <property type="project" value="UniProtKB-KW"/>
</dbReference>
<sequence length="473" mass="50643">MQGGPSYFTNRISTARNIPIYKIMYLFPLIIVAVICNCIHSSNCGTISSELLSKLRNGQKVDAILELPSVFGKVMSNPALKFLTGADKANMMETLMKQSTSASQAPFMAAINRLGISDSATPFWISNDISLTNINLGAIQSLGALPGVFNLREQFVAKLDPVVRGNRVSRATFNETIQKYPHWGVDKIQAPAAWSRTKGENVLVAIIDSGVYMEHEALRDGYTGKWLDATSDASTTPIDPNGHGTHALGTILGRTNNIGVAPRAKWIACRAMTQHGGGLESWIKTCGQWVYQQRPGVVSNSWSIANGGTSTSFDDVIKSWRAIGIIPVFASGNSGDNCGSARYPGNHPDVISVGSTRRDDGISSFSGRGPSPKGLIKPQIAAPGEFIVSADNTDPKGYKNLSGTSMACPHGAGVVALLLLANPSWKYDDVLQALIRTAERPPITKECVSSNTTSYPNNAYGNGRINAKRAVGL</sequence>
<feature type="region of interest" description="Disordered" evidence="7">
    <location>
        <begin position="352"/>
        <end position="375"/>
    </location>
</feature>
<dbReference type="PROSITE" id="PS00138">
    <property type="entry name" value="SUBTILASE_SER"/>
    <property type="match status" value="1"/>
</dbReference>
<organism evidence="10 11">
    <name type="scientific">Folsomia candida</name>
    <name type="common">Springtail</name>
    <dbReference type="NCBI Taxonomy" id="158441"/>
    <lineage>
        <taxon>Eukaryota</taxon>
        <taxon>Metazoa</taxon>
        <taxon>Ecdysozoa</taxon>
        <taxon>Arthropoda</taxon>
        <taxon>Hexapoda</taxon>
        <taxon>Collembola</taxon>
        <taxon>Entomobryomorpha</taxon>
        <taxon>Isotomoidea</taxon>
        <taxon>Isotomidae</taxon>
        <taxon>Proisotominae</taxon>
        <taxon>Folsomia</taxon>
    </lineage>
</organism>
<protein>
    <submittedName>
        <fullName evidence="10">Bacillopeptidase F</fullName>
    </submittedName>
</protein>
<keyword evidence="8" id="KW-1133">Transmembrane helix</keyword>
<dbReference type="Proteomes" id="UP000198287">
    <property type="component" value="Unassembled WGS sequence"/>
</dbReference>
<comment type="similarity">
    <text evidence="1 5 6">Belongs to the peptidase S8 family.</text>
</comment>
<dbReference type="Pfam" id="PF00082">
    <property type="entry name" value="Peptidase_S8"/>
    <property type="match status" value="1"/>
</dbReference>
<dbReference type="PRINTS" id="PR00723">
    <property type="entry name" value="SUBTILISIN"/>
</dbReference>
<evidence type="ECO:0000256" key="8">
    <source>
        <dbReference type="SAM" id="Phobius"/>
    </source>
</evidence>
<dbReference type="InterPro" id="IPR023828">
    <property type="entry name" value="Peptidase_S8_Ser-AS"/>
</dbReference>
<dbReference type="EMBL" id="LNIX01000047">
    <property type="protein sequence ID" value="OXA38220.1"/>
    <property type="molecule type" value="Genomic_DNA"/>
</dbReference>
<reference evidence="10 11" key="1">
    <citation type="submission" date="2015-12" db="EMBL/GenBank/DDBJ databases">
        <title>The genome of Folsomia candida.</title>
        <authorList>
            <person name="Faddeeva A."/>
            <person name="Derks M.F."/>
            <person name="Anvar Y."/>
            <person name="Smit S."/>
            <person name="Van Straalen N."/>
            <person name="Roelofs D."/>
        </authorList>
    </citation>
    <scope>NUCLEOTIDE SEQUENCE [LARGE SCALE GENOMIC DNA]</scope>
    <source>
        <strain evidence="10 11">VU population</strain>
        <tissue evidence="10">Whole body</tissue>
    </source>
</reference>
<feature type="transmembrane region" description="Helical" evidence="8">
    <location>
        <begin position="20"/>
        <end position="42"/>
    </location>
</feature>
<dbReference type="Gene3D" id="3.40.50.200">
    <property type="entry name" value="Peptidase S8/S53 domain"/>
    <property type="match status" value="1"/>
</dbReference>
<feature type="active site" description="Charge relay system" evidence="5">
    <location>
        <position position="405"/>
    </location>
</feature>
<feature type="active site" description="Charge relay system" evidence="5">
    <location>
        <position position="243"/>
    </location>
</feature>
<dbReference type="PANTHER" id="PTHR43806">
    <property type="entry name" value="PEPTIDASE S8"/>
    <property type="match status" value="1"/>
</dbReference>
<dbReference type="InterPro" id="IPR036852">
    <property type="entry name" value="Peptidase_S8/S53_dom_sf"/>
</dbReference>
<evidence type="ECO:0000256" key="2">
    <source>
        <dbReference type="ARBA" id="ARBA00022670"/>
    </source>
</evidence>
<evidence type="ECO:0000256" key="4">
    <source>
        <dbReference type="ARBA" id="ARBA00022825"/>
    </source>
</evidence>
<keyword evidence="11" id="KW-1185">Reference proteome</keyword>
<dbReference type="OrthoDB" id="1740355at2759"/>
<keyword evidence="2 5" id="KW-0645">Protease</keyword>
<evidence type="ECO:0000313" key="10">
    <source>
        <dbReference type="EMBL" id="OXA38220.1"/>
    </source>
</evidence>
<evidence type="ECO:0000256" key="6">
    <source>
        <dbReference type="RuleBase" id="RU003355"/>
    </source>
</evidence>
<evidence type="ECO:0000259" key="9">
    <source>
        <dbReference type="Pfam" id="PF00082"/>
    </source>
</evidence>
<dbReference type="InterPro" id="IPR023827">
    <property type="entry name" value="Peptidase_S8_Asp-AS"/>
</dbReference>
<evidence type="ECO:0000256" key="1">
    <source>
        <dbReference type="ARBA" id="ARBA00011073"/>
    </source>
</evidence>
<dbReference type="PROSITE" id="PS51892">
    <property type="entry name" value="SUBTILASE"/>
    <property type="match status" value="1"/>
</dbReference>
<comment type="caution">
    <text evidence="10">The sequence shown here is derived from an EMBL/GenBank/DDBJ whole genome shotgun (WGS) entry which is preliminary data.</text>
</comment>
<evidence type="ECO:0000256" key="5">
    <source>
        <dbReference type="PROSITE-ProRule" id="PRU01240"/>
    </source>
</evidence>
<dbReference type="InterPro" id="IPR000209">
    <property type="entry name" value="Peptidase_S8/S53_dom"/>
</dbReference>
<keyword evidence="4 5" id="KW-0720">Serine protease</keyword>
<evidence type="ECO:0000256" key="3">
    <source>
        <dbReference type="ARBA" id="ARBA00022801"/>
    </source>
</evidence>
<dbReference type="PANTHER" id="PTHR43806:SF67">
    <property type="entry name" value="EGF-LIKE DOMAIN-CONTAINING PROTEIN"/>
    <property type="match status" value="1"/>
</dbReference>
<name>A0A226CZI1_FOLCA</name>
<keyword evidence="8" id="KW-0812">Transmembrane</keyword>
<gene>
    <name evidence="10" type="ORF">Fcan01_27010</name>
</gene>
<dbReference type="PROSITE" id="PS00136">
    <property type="entry name" value="SUBTILASE_ASP"/>
    <property type="match status" value="1"/>
</dbReference>
<dbReference type="InterPro" id="IPR015500">
    <property type="entry name" value="Peptidase_S8_subtilisin-rel"/>
</dbReference>
<proteinExistence type="inferred from homology"/>
<evidence type="ECO:0000256" key="7">
    <source>
        <dbReference type="SAM" id="MobiDB-lite"/>
    </source>
</evidence>
<feature type="active site" description="Charge relay system" evidence="5">
    <location>
        <position position="208"/>
    </location>
</feature>
<dbReference type="InterPro" id="IPR050131">
    <property type="entry name" value="Peptidase_S8_subtilisin-like"/>
</dbReference>